<dbReference type="InterPro" id="IPR035906">
    <property type="entry name" value="MetI-like_sf"/>
</dbReference>
<organism evidence="9 10">
    <name type="scientific">Methanoplanus endosymbiosus</name>
    <dbReference type="NCBI Taxonomy" id="33865"/>
    <lineage>
        <taxon>Archaea</taxon>
        <taxon>Methanobacteriati</taxon>
        <taxon>Methanobacteriota</taxon>
        <taxon>Stenosarchaea group</taxon>
        <taxon>Methanomicrobia</taxon>
        <taxon>Methanomicrobiales</taxon>
        <taxon>Methanomicrobiaceae</taxon>
        <taxon>Methanoplanus</taxon>
    </lineage>
</organism>
<dbReference type="Pfam" id="PF00528">
    <property type="entry name" value="BPD_transp_1"/>
    <property type="match status" value="1"/>
</dbReference>
<evidence type="ECO:0000256" key="6">
    <source>
        <dbReference type="ARBA" id="ARBA00023136"/>
    </source>
</evidence>
<comment type="subcellular location">
    <subcellularLocation>
        <location evidence="1 7">Cell membrane</location>
        <topology evidence="1 7">Multi-pass membrane protein</topology>
    </subcellularLocation>
</comment>
<comment type="similarity">
    <text evidence="7">Belongs to the binding-protein-dependent transport system permease family.</text>
</comment>
<keyword evidence="3" id="KW-1003">Cell membrane</keyword>
<dbReference type="PANTHER" id="PTHR30151">
    <property type="entry name" value="ALKANE SULFONATE ABC TRANSPORTER-RELATED, MEMBRANE SUBUNIT"/>
    <property type="match status" value="1"/>
</dbReference>
<dbReference type="RefSeq" id="WP_257741933.1">
    <property type="nucleotide sequence ID" value="NZ_CP096115.1"/>
</dbReference>
<accession>A0A9E7TGV4</accession>
<dbReference type="GO" id="GO:0005886">
    <property type="term" value="C:plasma membrane"/>
    <property type="evidence" value="ECO:0007669"/>
    <property type="project" value="UniProtKB-SubCell"/>
</dbReference>
<dbReference type="CDD" id="cd06261">
    <property type="entry name" value="TM_PBP2"/>
    <property type="match status" value="1"/>
</dbReference>
<keyword evidence="4 7" id="KW-0812">Transmembrane</keyword>
<feature type="transmembrane region" description="Helical" evidence="7">
    <location>
        <begin position="12"/>
        <end position="34"/>
    </location>
</feature>
<dbReference type="EMBL" id="CP096115">
    <property type="protein sequence ID" value="UUX91782.1"/>
    <property type="molecule type" value="Genomic_DNA"/>
</dbReference>
<evidence type="ECO:0000313" key="10">
    <source>
        <dbReference type="Proteomes" id="UP001060368"/>
    </source>
</evidence>
<dbReference type="AlphaFoldDB" id="A0A9E7TGV4"/>
<evidence type="ECO:0000256" key="4">
    <source>
        <dbReference type="ARBA" id="ARBA00022692"/>
    </source>
</evidence>
<dbReference type="GeneID" id="74308128"/>
<dbReference type="PROSITE" id="PS50928">
    <property type="entry name" value="ABC_TM1"/>
    <property type="match status" value="1"/>
</dbReference>
<name>A0A9E7TGV4_9EURY</name>
<reference evidence="9" key="1">
    <citation type="submission" date="2022-04" db="EMBL/GenBank/DDBJ databases">
        <title>Complete genome of Methanoplanus endosymbiosus DSM 3599.</title>
        <authorList>
            <person name="Chen S.-C."/>
            <person name="You Y.-T."/>
            <person name="Zhou Y.-Z."/>
            <person name="Lai M.-C."/>
        </authorList>
    </citation>
    <scope>NUCLEOTIDE SEQUENCE</scope>
    <source>
        <strain evidence="9">DSM 3599</strain>
    </source>
</reference>
<dbReference type="Gene3D" id="1.10.3720.10">
    <property type="entry name" value="MetI-like"/>
    <property type="match status" value="1"/>
</dbReference>
<dbReference type="PANTHER" id="PTHR30151:SF0">
    <property type="entry name" value="ABC TRANSPORTER PERMEASE PROTEIN MJ0413-RELATED"/>
    <property type="match status" value="1"/>
</dbReference>
<dbReference type="InterPro" id="IPR000515">
    <property type="entry name" value="MetI-like"/>
</dbReference>
<evidence type="ECO:0000256" key="2">
    <source>
        <dbReference type="ARBA" id="ARBA00022448"/>
    </source>
</evidence>
<feature type="transmembrane region" description="Helical" evidence="7">
    <location>
        <begin position="189"/>
        <end position="211"/>
    </location>
</feature>
<evidence type="ECO:0000256" key="5">
    <source>
        <dbReference type="ARBA" id="ARBA00022989"/>
    </source>
</evidence>
<keyword evidence="2 7" id="KW-0813">Transport</keyword>
<evidence type="ECO:0000256" key="3">
    <source>
        <dbReference type="ARBA" id="ARBA00022475"/>
    </source>
</evidence>
<proteinExistence type="inferred from homology"/>
<keyword evidence="5 7" id="KW-1133">Transmembrane helix</keyword>
<evidence type="ECO:0000313" key="9">
    <source>
        <dbReference type="EMBL" id="UUX91782.1"/>
    </source>
</evidence>
<dbReference type="SUPFAM" id="SSF161098">
    <property type="entry name" value="MetI-like"/>
    <property type="match status" value="1"/>
</dbReference>
<feature type="transmembrane region" description="Helical" evidence="7">
    <location>
        <begin position="114"/>
        <end position="144"/>
    </location>
</feature>
<dbReference type="KEGG" id="mend:L6E24_10465"/>
<evidence type="ECO:0000256" key="1">
    <source>
        <dbReference type="ARBA" id="ARBA00004651"/>
    </source>
</evidence>
<feature type="transmembrane region" description="Helical" evidence="7">
    <location>
        <begin position="231"/>
        <end position="253"/>
    </location>
</feature>
<dbReference type="GO" id="GO:0055085">
    <property type="term" value="P:transmembrane transport"/>
    <property type="evidence" value="ECO:0007669"/>
    <property type="project" value="InterPro"/>
</dbReference>
<protein>
    <submittedName>
        <fullName evidence="9">ABC transporter permease</fullName>
    </submittedName>
</protein>
<keyword evidence="10" id="KW-1185">Reference proteome</keyword>
<gene>
    <name evidence="9" type="ORF">L6E24_10465</name>
</gene>
<feature type="transmembrane region" description="Helical" evidence="7">
    <location>
        <begin position="65"/>
        <end position="93"/>
    </location>
</feature>
<keyword evidence="6 7" id="KW-0472">Membrane</keyword>
<feature type="domain" description="ABC transmembrane type-1" evidence="8">
    <location>
        <begin position="65"/>
        <end position="249"/>
    </location>
</feature>
<evidence type="ECO:0000259" key="8">
    <source>
        <dbReference type="PROSITE" id="PS50928"/>
    </source>
</evidence>
<dbReference type="Proteomes" id="UP001060368">
    <property type="component" value="Chromosome"/>
</dbReference>
<sequence length="265" mass="29390">MNIKKKLTSKKLLLPVGTIIAIILIWQAVAVFIVGNKFFLPSFTDVLEAGYMTIFGPKGTLFEDFLYSMLHFFIGMIAALLVGIPVGILMGWFKDADSALNPIIEILRPIPPLAWIPFAIIWFGLTDIAAGFIIFIGAVFPIMINTYTGFRNVPKVFIEAGKVLGCTNNITLIRKIAFPSAVPSIISGIRIAMGVGWMCLVAAEIFGAGSGKYGLGKNLWTYYNLHQMPSVVVYMLVLGFIGLAIDLLFRYYVNREMLKWMEEGM</sequence>
<evidence type="ECO:0000256" key="7">
    <source>
        <dbReference type="RuleBase" id="RU363032"/>
    </source>
</evidence>